<dbReference type="InterPro" id="IPR036875">
    <property type="entry name" value="Znf_CCHC_sf"/>
</dbReference>
<feature type="region of interest" description="Disordered" evidence="24">
    <location>
        <begin position="406"/>
        <end position="495"/>
    </location>
</feature>
<feature type="compositionally biased region" description="Basic and acidic residues" evidence="24">
    <location>
        <begin position="69"/>
        <end position="86"/>
    </location>
</feature>
<keyword evidence="11" id="KW-0862">Zinc</keyword>
<dbReference type="OrthoDB" id="10261556at2759"/>
<dbReference type="Pfam" id="PF11719">
    <property type="entry name" value="Drc1-Sld2"/>
    <property type="match status" value="1"/>
</dbReference>
<evidence type="ECO:0000259" key="25">
    <source>
        <dbReference type="PROSITE" id="PS50158"/>
    </source>
</evidence>
<dbReference type="GO" id="GO:0051276">
    <property type="term" value="P:chromosome organization"/>
    <property type="evidence" value="ECO:0007669"/>
    <property type="project" value="UniProtKB-ARBA"/>
</dbReference>
<dbReference type="SMART" id="SM00487">
    <property type="entry name" value="DEXDc"/>
    <property type="match status" value="1"/>
</dbReference>
<evidence type="ECO:0000256" key="9">
    <source>
        <dbReference type="ARBA" id="ARBA00022801"/>
    </source>
</evidence>
<evidence type="ECO:0000256" key="8">
    <source>
        <dbReference type="ARBA" id="ARBA00022741"/>
    </source>
</evidence>
<keyword evidence="12" id="KW-0067">ATP-binding</keyword>
<dbReference type="FunFam" id="1.10.10.1460:FF:000001">
    <property type="entry name" value="DNA replication regulator Sld2"/>
    <property type="match status" value="1"/>
</dbReference>
<dbReference type="EMBL" id="NEDP02000731">
    <property type="protein sequence ID" value="OWF55239.1"/>
    <property type="molecule type" value="Genomic_DNA"/>
</dbReference>
<dbReference type="InterPro" id="IPR014001">
    <property type="entry name" value="Helicase_ATP-bd"/>
</dbReference>
<dbReference type="PROSITE" id="PS51194">
    <property type="entry name" value="HELICASE_CTER"/>
    <property type="match status" value="1"/>
</dbReference>
<comment type="catalytic activity">
    <reaction evidence="16">
        <text>Couples ATP hydrolysis with the unwinding of duplex DNA by translocating in the 3'-5' direction.</text>
        <dbReference type="EC" id="5.6.2.4"/>
    </reaction>
</comment>
<evidence type="ECO:0000256" key="16">
    <source>
        <dbReference type="ARBA" id="ARBA00034617"/>
    </source>
</evidence>
<dbReference type="PANTHER" id="PTHR13710">
    <property type="entry name" value="DNA HELICASE RECQ FAMILY MEMBER"/>
    <property type="match status" value="1"/>
</dbReference>
<evidence type="ECO:0000313" key="29">
    <source>
        <dbReference type="Proteomes" id="UP000242188"/>
    </source>
</evidence>
<evidence type="ECO:0000256" key="22">
    <source>
        <dbReference type="ARBA" id="ARBA00084018"/>
    </source>
</evidence>
<evidence type="ECO:0000256" key="3">
    <source>
        <dbReference type="ARBA" id="ARBA00004496"/>
    </source>
</evidence>
<dbReference type="GO" id="GO:0003677">
    <property type="term" value="F:DNA binding"/>
    <property type="evidence" value="ECO:0007669"/>
    <property type="project" value="UniProtKB-KW"/>
</dbReference>
<dbReference type="PROSITE" id="PS51192">
    <property type="entry name" value="HELICASE_ATP_BIND_1"/>
    <property type="match status" value="1"/>
</dbReference>
<evidence type="ECO:0000259" key="27">
    <source>
        <dbReference type="PROSITE" id="PS51194"/>
    </source>
</evidence>
<dbReference type="SUPFAM" id="SSF52540">
    <property type="entry name" value="P-loop containing nucleoside triphosphate hydrolases"/>
    <property type="match status" value="1"/>
</dbReference>
<comment type="catalytic activity">
    <reaction evidence="18">
        <text>ATP + H2O = ADP + phosphate + H(+)</text>
        <dbReference type="Rhea" id="RHEA:13065"/>
        <dbReference type="ChEBI" id="CHEBI:15377"/>
        <dbReference type="ChEBI" id="CHEBI:15378"/>
        <dbReference type="ChEBI" id="CHEBI:30616"/>
        <dbReference type="ChEBI" id="CHEBI:43474"/>
        <dbReference type="ChEBI" id="CHEBI:456216"/>
    </reaction>
</comment>
<dbReference type="Gene3D" id="3.40.50.300">
    <property type="entry name" value="P-loop containing nucleotide triphosphate hydrolases"/>
    <property type="match status" value="2"/>
</dbReference>
<dbReference type="GO" id="GO:0000724">
    <property type="term" value="P:double-strand break repair via homologous recombination"/>
    <property type="evidence" value="ECO:0007669"/>
    <property type="project" value="TreeGrafter"/>
</dbReference>
<dbReference type="GO" id="GO:0008270">
    <property type="term" value="F:zinc ion binding"/>
    <property type="evidence" value="ECO:0007669"/>
    <property type="project" value="UniProtKB-KW"/>
</dbReference>
<dbReference type="InterPro" id="IPR011545">
    <property type="entry name" value="DEAD/DEAH_box_helicase_dom"/>
</dbReference>
<evidence type="ECO:0000256" key="23">
    <source>
        <dbReference type="PROSITE-ProRule" id="PRU00047"/>
    </source>
</evidence>
<protein>
    <recommendedName>
        <fullName evidence="19">ATP-dependent DNA helicase Q4</fullName>
        <ecNumber evidence="17">5.6.2.4</ecNumber>
    </recommendedName>
    <alternativeName>
        <fullName evidence="20">DNA 3'-5' helicase RecQ4</fullName>
    </alternativeName>
    <alternativeName>
        <fullName evidence="21">DNA helicase, RecQ-like type 4</fullName>
    </alternativeName>
    <alternativeName>
        <fullName evidence="22">RecQ protein-like 4</fullName>
    </alternativeName>
</protein>
<sequence length="1463" mass="162899">MAIDRYMDTISSLKKTLKHWETQFCKDHSRKPKQEDIEEAPDDIKVAYSQYSKLRKEVKSKINSSCSKATDDTNSSKESGKDKDGGTSHGVAPHNKVNSENQFTDLDDGGNEEECVDNSVKTQYYENHDNGTCTDKSAAEPEIWGKQFDKKLPKSSVDVKPNSSKKNNVYLKGLGSKLFANSKKFGEKEIKEQSFVSRQWKQAARQCVSTVTPAGDEEQSFTCFGDDSDDIDLMSSDQVINQTEEKPIESSKLNMFRKAVSLSSQKSYSLPKSGEEEVVVNDKYSTTCKVRNQIPVLPKSSKDSYDFSEPKDDEIDGTVNTEKAEYDTELHSIATKKPRQKKPRTNTSLESEEQSHLETSKLRKDSDNIELDIINKVAAKCAETEMVKIAPTKKTYQKWTGETVTPDCVPMETEQSKDEEEEDVPIISKQNRKRKKDKCEDEAQRKRKKTEVEENICSTGAPPSDTGDLLGGGDDVKSSVAPRKQSAAAPGRKVSQNNFVRLNMKVKTYKRKGGKGMTGPQHKRFMWKQKMAARSASRGDNCFKCGQPGHWANKCPGGSSKSGKFGGGDRHEEPVTEEDFPSLQEAAMMAKGIKVNKSEVKKEKRVKKTQKDTEDVSQYSSEDEDDEDVQIEAGITRSAPEEAIVPPPISPFITSCTEETPEDVWKGLKMFGYDAFRRGQERAIMRILSGQSTLVVLSTGGGKSLCYQLPAYLYAKRSKSIALVISPLVSLMEDQITGLPAGLHGACLHTNMTPAQKEGVLAAVKDGRVHFLLVSPEAVAGGSMSLLNSSANLPTISFACIDEAHCLSEWSHNFRPAYLRLCKVLREKFGVHCFLGLTATATLSTASDVAKHIGIVDCDEAVIRGPPVPRNLFLSVSRDEDRDQALIGMLQGKRFAECESIIVYCTRREQTERIATLIRTCLKEEKSQDWDDGLGKKKGGRKKYAFWDAESYHAGLTPALRKRVQTAFMSGRLRVVVATVAFGMGLDKSNVRGIVHYNLPKSFESYVQEIGRAGRDGRDSHCHLFLDSEGKDLCELRRHTYANTVDYRTLKKFIHNIFVPCHCKAVQKLQQEAQREKEECEETAKMCATDWDEGDNLTTEEDTSLPPGGSTCAATPGADTVVSPGGGTSVPPEGDTVAATPGGDTGVAAKPRLCPGHERAMPIEDTVMSLDVKEEGLCTLMCYLENHSQRWLQSMSNVYANCHIQCYGGPSQLQKFAKKCPPVAVAIAKAKKSGKTFSDTNSLSFSVVEVSDCMGWASGPVKRELKTLAWDFNQPGAPGPVKSGVLVEFSDLAFHFRSPGDLDDDELDDVLQFLHDRVQTQEKTETQQLKYLYNTLRSVSHKNYWMCSDEFDKRKDEKLKTVIMDYFQEQTLLNKALEEADDTSEVPQYELGQLATDIRQFVNLYGTEHKLNGRAVARVLHGIGSPCFPPNVWGRNRRFWRAHMTIDFNMVVKIATKELISMR</sequence>
<gene>
    <name evidence="28" type="ORF">KP79_PYT13713</name>
</gene>
<comment type="caution">
    <text evidence="28">The sequence shown here is derived from an EMBL/GenBank/DDBJ whole genome shotgun (WGS) entry which is preliminary data.</text>
</comment>
<keyword evidence="14" id="KW-0413">Isomerase</keyword>
<evidence type="ECO:0000256" key="18">
    <source>
        <dbReference type="ARBA" id="ARBA00049360"/>
    </source>
</evidence>
<evidence type="ECO:0000256" key="21">
    <source>
        <dbReference type="ARBA" id="ARBA00078242"/>
    </source>
</evidence>
<dbReference type="EC" id="5.6.2.4" evidence="17"/>
<feature type="compositionally biased region" description="Basic and acidic residues" evidence="24">
    <location>
        <begin position="353"/>
        <end position="363"/>
    </location>
</feature>
<evidence type="ECO:0000259" key="26">
    <source>
        <dbReference type="PROSITE" id="PS51192"/>
    </source>
</evidence>
<keyword evidence="6" id="KW-0597">Phosphoprotein</keyword>
<keyword evidence="10 28" id="KW-0347">Helicase</keyword>
<feature type="compositionally biased region" description="Acidic residues" evidence="24">
    <location>
        <begin position="105"/>
        <end position="114"/>
    </location>
</feature>
<dbReference type="GO" id="GO:0005634">
    <property type="term" value="C:nucleus"/>
    <property type="evidence" value="ECO:0007669"/>
    <property type="project" value="UniProtKB-SubCell"/>
</dbReference>
<dbReference type="SMART" id="SM00343">
    <property type="entry name" value="ZnF_C2HC"/>
    <property type="match status" value="1"/>
</dbReference>
<dbReference type="GO" id="GO:0009378">
    <property type="term" value="F:four-way junction helicase activity"/>
    <property type="evidence" value="ECO:0007669"/>
    <property type="project" value="TreeGrafter"/>
</dbReference>
<dbReference type="Gene3D" id="4.10.60.10">
    <property type="entry name" value="Zinc finger, CCHC-type"/>
    <property type="match status" value="1"/>
</dbReference>
<evidence type="ECO:0000256" key="20">
    <source>
        <dbReference type="ARBA" id="ARBA00076756"/>
    </source>
</evidence>
<keyword evidence="8" id="KW-0547">Nucleotide-binding</keyword>
<dbReference type="FunFam" id="3.40.50.300:FF:000772">
    <property type="entry name" value="ATP-dependent DNA helicase Q4"/>
    <property type="match status" value="1"/>
</dbReference>
<keyword evidence="7" id="KW-0479">Metal-binding</keyword>
<dbReference type="PROSITE" id="PS50158">
    <property type="entry name" value="ZF_CCHC"/>
    <property type="match status" value="1"/>
</dbReference>
<name>A0A210R2L2_MIZYE</name>
<feature type="compositionally biased region" description="Basic residues" evidence="24">
    <location>
        <begin position="334"/>
        <end position="344"/>
    </location>
</feature>
<evidence type="ECO:0000256" key="5">
    <source>
        <dbReference type="ARBA" id="ARBA00022490"/>
    </source>
</evidence>
<dbReference type="Pfam" id="PF00098">
    <property type="entry name" value="zf-CCHC"/>
    <property type="match status" value="1"/>
</dbReference>
<reference evidence="28 29" key="1">
    <citation type="journal article" date="2017" name="Nat. Ecol. Evol.">
        <title>Scallop genome provides insights into evolution of bilaterian karyotype and development.</title>
        <authorList>
            <person name="Wang S."/>
            <person name="Zhang J."/>
            <person name="Jiao W."/>
            <person name="Li J."/>
            <person name="Xun X."/>
            <person name="Sun Y."/>
            <person name="Guo X."/>
            <person name="Huan P."/>
            <person name="Dong B."/>
            <person name="Zhang L."/>
            <person name="Hu X."/>
            <person name="Sun X."/>
            <person name="Wang J."/>
            <person name="Zhao C."/>
            <person name="Wang Y."/>
            <person name="Wang D."/>
            <person name="Huang X."/>
            <person name="Wang R."/>
            <person name="Lv J."/>
            <person name="Li Y."/>
            <person name="Zhang Z."/>
            <person name="Liu B."/>
            <person name="Lu W."/>
            <person name="Hui Y."/>
            <person name="Liang J."/>
            <person name="Zhou Z."/>
            <person name="Hou R."/>
            <person name="Li X."/>
            <person name="Liu Y."/>
            <person name="Li H."/>
            <person name="Ning X."/>
            <person name="Lin Y."/>
            <person name="Zhao L."/>
            <person name="Xing Q."/>
            <person name="Dou J."/>
            <person name="Li Y."/>
            <person name="Mao J."/>
            <person name="Guo H."/>
            <person name="Dou H."/>
            <person name="Li T."/>
            <person name="Mu C."/>
            <person name="Jiang W."/>
            <person name="Fu Q."/>
            <person name="Fu X."/>
            <person name="Miao Y."/>
            <person name="Liu J."/>
            <person name="Yu Q."/>
            <person name="Li R."/>
            <person name="Liao H."/>
            <person name="Li X."/>
            <person name="Kong Y."/>
            <person name="Jiang Z."/>
            <person name="Chourrout D."/>
            <person name="Li R."/>
            <person name="Bao Z."/>
        </authorList>
    </citation>
    <scope>NUCLEOTIDE SEQUENCE [LARGE SCALE GENOMIC DNA]</scope>
    <source>
        <strain evidence="28 29">PY_sf001</strain>
    </source>
</reference>
<dbReference type="Gene3D" id="1.10.10.1460">
    <property type="match status" value="1"/>
</dbReference>
<evidence type="ECO:0000256" key="6">
    <source>
        <dbReference type="ARBA" id="ARBA00022553"/>
    </source>
</evidence>
<comment type="cofactor">
    <cofactor evidence="1">
        <name>Zn(2+)</name>
        <dbReference type="ChEBI" id="CHEBI:29105"/>
    </cofactor>
</comment>
<evidence type="ECO:0000256" key="13">
    <source>
        <dbReference type="ARBA" id="ARBA00023125"/>
    </source>
</evidence>
<organism evidence="28 29">
    <name type="scientific">Mizuhopecten yessoensis</name>
    <name type="common">Japanese scallop</name>
    <name type="synonym">Patinopecten yessoensis</name>
    <dbReference type="NCBI Taxonomy" id="6573"/>
    <lineage>
        <taxon>Eukaryota</taxon>
        <taxon>Metazoa</taxon>
        <taxon>Spiralia</taxon>
        <taxon>Lophotrochozoa</taxon>
        <taxon>Mollusca</taxon>
        <taxon>Bivalvia</taxon>
        <taxon>Autobranchia</taxon>
        <taxon>Pteriomorphia</taxon>
        <taxon>Pectinida</taxon>
        <taxon>Pectinoidea</taxon>
        <taxon>Pectinidae</taxon>
        <taxon>Mizuhopecten</taxon>
    </lineage>
</organism>
<dbReference type="GO" id="GO:0016787">
    <property type="term" value="F:hydrolase activity"/>
    <property type="evidence" value="ECO:0007669"/>
    <property type="project" value="UniProtKB-KW"/>
</dbReference>
<evidence type="ECO:0000256" key="7">
    <source>
        <dbReference type="ARBA" id="ARBA00022723"/>
    </source>
</evidence>
<dbReference type="Proteomes" id="UP000242188">
    <property type="component" value="Unassembled WGS sequence"/>
</dbReference>
<keyword evidence="5" id="KW-0963">Cytoplasm</keyword>
<evidence type="ECO:0000256" key="11">
    <source>
        <dbReference type="ARBA" id="ARBA00022833"/>
    </source>
</evidence>
<dbReference type="Pfam" id="PF00270">
    <property type="entry name" value="DEAD"/>
    <property type="match status" value="1"/>
</dbReference>
<evidence type="ECO:0000256" key="15">
    <source>
        <dbReference type="ARBA" id="ARBA00023242"/>
    </source>
</evidence>
<evidence type="ECO:0000256" key="17">
    <source>
        <dbReference type="ARBA" id="ARBA00034808"/>
    </source>
</evidence>
<evidence type="ECO:0000256" key="24">
    <source>
        <dbReference type="SAM" id="MobiDB-lite"/>
    </source>
</evidence>
<dbReference type="GO" id="GO:0006260">
    <property type="term" value="P:DNA replication"/>
    <property type="evidence" value="ECO:0007669"/>
    <property type="project" value="InterPro"/>
</dbReference>
<dbReference type="FunFam" id="3.40.50.300:FF:001084">
    <property type="entry name" value="RecQ like helicase 4"/>
    <property type="match status" value="1"/>
</dbReference>
<evidence type="ECO:0000256" key="19">
    <source>
        <dbReference type="ARBA" id="ARBA00074290"/>
    </source>
</evidence>
<dbReference type="InterPro" id="IPR001878">
    <property type="entry name" value="Znf_CCHC"/>
</dbReference>
<proteinExistence type="inferred from homology"/>
<dbReference type="SUPFAM" id="SSF57756">
    <property type="entry name" value="Retrovirus zinc finger-like domains"/>
    <property type="match status" value="1"/>
</dbReference>
<comment type="subcellular location">
    <subcellularLocation>
        <location evidence="3">Cytoplasm</location>
    </subcellularLocation>
    <subcellularLocation>
        <location evidence="2">Nucleus</location>
    </subcellularLocation>
</comment>
<dbReference type="GO" id="GO:0005524">
    <property type="term" value="F:ATP binding"/>
    <property type="evidence" value="ECO:0007669"/>
    <property type="project" value="UniProtKB-KW"/>
</dbReference>
<evidence type="ECO:0000256" key="10">
    <source>
        <dbReference type="ARBA" id="ARBA00022806"/>
    </source>
</evidence>
<keyword evidence="13" id="KW-0238">DNA-binding</keyword>
<evidence type="ECO:0000256" key="14">
    <source>
        <dbReference type="ARBA" id="ARBA00023235"/>
    </source>
</evidence>
<dbReference type="GO" id="GO:0005694">
    <property type="term" value="C:chromosome"/>
    <property type="evidence" value="ECO:0007669"/>
    <property type="project" value="TreeGrafter"/>
</dbReference>
<feature type="domain" description="Helicase C-terminal" evidence="27">
    <location>
        <begin position="881"/>
        <end position="1065"/>
    </location>
</feature>
<keyword evidence="9" id="KW-0378">Hydrolase</keyword>
<dbReference type="PANTHER" id="PTHR13710:SF108">
    <property type="entry name" value="ATP-DEPENDENT DNA HELICASE Q4"/>
    <property type="match status" value="1"/>
</dbReference>
<evidence type="ECO:0000256" key="1">
    <source>
        <dbReference type="ARBA" id="ARBA00001947"/>
    </source>
</evidence>
<evidence type="ECO:0000256" key="2">
    <source>
        <dbReference type="ARBA" id="ARBA00004123"/>
    </source>
</evidence>
<dbReference type="GO" id="GO:0005737">
    <property type="term" value="C:cytoplasm"/>
    <property type="evidence" value="ECO:0007669"/>
    <property type="project" value="UniProtKB-SubCell"/>
</dbReference>
<dbReference type="STRING" id="6573.A0A210R2L2"/>
<comment type="similarity">
    <text evidence="4">Belongs to the helicase family. RecQ subfamily.</text>
</comment>
<dbReference type="InterPro" id="IPR021110">
    <property type="entry name" value="DNA_rep_checkpnt_protein"/>
</dbReference>
<dbReference type="GO" id="GO:0043138">
    <property type="term" value="F:3'-5' DNA helicase activity"/>
    <property type="evidence" value="ECO:0007669"/>
    <property type="project" value="UniProtKB-EC"/>
</dbReference>
<feature type="domain" description="CCHC-type" evidence="25">
    <location>
        <begin position="542"/>
        <end position="556"/>
    </location>
</feature>
<accession>A0A210R2L2</accession>
<evidence type="ECO:0000256" key="12">
    <source>
        <dbReference type="ARBA" id="ARBA00022840"/>
    </source>
</evidence>
<keyword evidence="29" id="KW-1185">Reference proteome</keyword>
<dbReference type="InterPro" id="IPR001650">
    <property type="entry name" value="Helicase_C-like"/>
</dbReference>
<feature type="region of interest" description="Disordered" evidence="24">
    <location>
        <begin position="299"/>
        <end position="363"/>
    </location>
</feature>
<dbReference type="SMART" id="SM00490">
    <property type="entry name" value="HELICc"/>
    <property type="match status" value="1"/>
</dbReference>
<evidence type="ECO:0000256" key="4">
    <source>
        <dbReference type="ARBA" id="ARBA00005446"/>
    </source>
</evidence>
<dbReference type="InterPro" id="IPR027417">
    <property type="entry name" value="P-loop_NTPase"/>
</dbReference>
<feature type="region of interest" description="Disordered" evidence="24">
    <location>
        <begin position="552"/>
        <end position="580"/>
    </location>
</feature>
<feature type="region of interest" description="Disordered" evidence="24">
    <location>
        <begin position="60"/>
        <end position="114"/>
    </location>
</feature>
<keyword evidence="23" id="KW-0863">Zinc-finger</keyword>
<feature type="domain" description="Helicase ATP-binding" evidence="26">
    <location>
        <begin position="684"/>
        <end position="859"/>
    </location>
</feature>
<feature type="compositionally biased region" description="Basic and acidic residues" evidence="24">
    <location>
        <begin position="300"/>
        <end position="310"/>
    </location>
</feature>
<evidence type="ECO:0000313" key="28">
    <source>
        <dbReference type="EMBL" id="OWF55239.1"/>
    </source>
</evidence>
<dbReference type="CDD" id="cd18018">
    <property type="entry name" value="DEXHc_RecQ4-like"/>
    <property type="match status" value="1"/>
</dbReference>
<dbReference type="CDD" id="cd22289">
    <property type="entry name" value="RecQL4_SLD2_NTD"/>
    <property type="match status" value="1"/>
</dbReference>
<dbReference type="Pfam" id="PF00271">
    <property type="entry name" value="Helicase_C"/>
    <property type="match status" value="1"/>
</dbReference>
<keyword evidence="15" id="KW-0539">Nucleus</keyword>
<feature type="region of interest" description="Disordered" evidence="24">
    <location>
        <begin position="600"/>
        <end position="628"/>
    </location>
</feature>